<dbReference type="InterPro" id="IPR003838">
    <property type="entry name" value="ABC3_permease_C"/>
</dbReference>
<dbReference type="GO" id="GO:0042953">
    <property type="term" value="P:lipoprotein transport"/>
    <property type="evidence" value="ECO:0007669"/>
    <property type="project" value="InterPro"/>
</dbReference>
<keyword evidence="11" id="KW-0449">Lipoprotein</keyword>
<comment type="similarity">
    <text evidence="2">Belongs to the ABC-4 integral membrane protein family. LolC/E subfamily.</text>
</comment>
<dbReference type="AlphaFoldDB" id="A0A853G612"/>
<reference evidence="11 12" key="1">
    <citation type="submission" date="2020-05" db="EMBL/GenBank/DDBJ databases">
        <title>Horizontal transmission and recombination maintain forever young bacterial symbiont genomes.</title>
        <authorList>
            <person name="Russell S.L."/>
            <person name="Pepper-Tunick E."/>
            <person name="Svedberg J."/>
            <person name="Byrne A."/>
            <person name="Ruelas Castillo J."/>
            <person name="Vollmers C."/>
            <person name="Beinart R.A."/>
            <person name="Corbett-Detig R."/>
        </authorList>
    </citation>
    <scope>NUCLEOTIDE SEQUENCE [LARGE SCALE GENOMIC DNA]</scope>
    <source>
        <strain evidence="11">Monterey_2004</strain>
    </source>
</reference>
<protein>
    <submittedName>
        <fullName evidence="11">Lipoprotein-releasing ABC transporter permease subunit</fullName>
    </submittedName>
</protein>
<feature type="transmembrane region" description="Helical" evidence="8">
    <location>
        <begin position="316"/>
        <end position="339"/>
    </location>
</feature>
<sequence>MSIEFIISNQYLRSNQKKGFISFIPGISIVGLILSVVTLITVLSVMNGFHKELRDRVLNTISHSYITQHDNLVDNWQNLQKKINKHPNVISTSPYIEKYALLISTHNATQGINVRGIRPNLETKTSILLDKIKFGNTNLLKSDILIGIGLATQLSLTIGDKIILLTPKLSSNIIGIQPRFKRFTISGIFDAGISEYDNNLAFISLEQAQKLYIMKDKVSGIRLKVDDLFNAKKITNEIITNLLDNRYYGIDWTEQKANFIKALNLEKQMISIIMSLIIAVATFNIVSMIVMVVTDRKADIAILRTLGMTPNRIVKIFLYQGLTIGLIGITIGSILGVLLSLNIEMIVSGIESILGFQFFPKDVFYISRFPSEIHIMDIVKVILGGFILITIASIYPAKLAGKIDIAEVLNHE</sequence>
<organism evidence="11 12">
    <name type="scientific">Candidatus Vesicomyosocius endoextente</name>
    <dbReference type="NCBI Taxonomy" id="2738853"/>
    <lineage>
        <taxon>Bacteria</taxon>
        <taxon>Pseudomonadati</taxon>
        <taxon>Pseudomonadota</taxon>
        <taxon>Gammaproteobacteria</taxon>
        <taxon>Candidatus Pseudothioglobaceae</taxon>
        <taxon>Candidatus Vesicomyidisocius</taxon>
    </lineage>
</organism>
<evidence type="ECO:0000256" key="2">
    <source>
        <dbReference type="ARBA" id="ARBA00005236"/>
    </source>
</evidence>
<keyword evidence="4" id="KW-1003">Cell membrane</keyword>
<dbReference type="EMBL" id="JACCHU010000002">
    <property type="protein sequence ID" value="NYT52878.1"/>
    <property type="molecule type" value="Genomic_DNA"/>
</dbReference>
<evidence type="ECO:0000256" key="3">
    <source>
        <dbReference type="ARBA" id="ARBA00022448"/>
    </source>
</evidence>
<dbReference type="Proteomes" id="UP000525329">
    <property type="component" value="Unassembled WGS sequence"/>
</dbReference>
<evidence type="ECO:0000256" key="4">
    <source>
        <dbReference type="ARBA" id="ARBA00022475"/>
    </source>
</evidence>
<evidence type="ECO:0000256" key="8">
    <source>
        <dbReference type="SAM" id="Phobius"/>
    </source>
</evidence>
<feature type="transmembrane region" description="Helical" evidence="8">
    <location>
        <begin position="269"/>
        <end position="295"/>
    </location>
</feature>
<evidence type="ECO:0000256" key="7">
    <source>
        <dbReference type="ARBA" id="ARBA00023136"/>
    </source>
</evidence>
<dbReference type="PANTHER" id="PTHR30489">
    <property type="entry name" value="LIPOPROTEIN-RELEASING SYSTEM TRANSMEMBRANE PROTEIN LOLE"/>
    <property type="match status" value="1"/>
</dbReference>
<feature type="domain" description="ABC3 transporter permease C-terminal" evidence="9">
    <location>
        <begin position="272"/>
        <end position="404"/>
    </location>
</feature>
<evidence type="ECO:0000256" key="5">
    <source>
        <dbReference type="ARBA" id="ARBA00022692"/>
    </source>
</evidence>
<keyword evidence="7 8" id="KW-0472">Membrane</keyword>
<dbReference type="GO" id="GO:0098797">
    <property type="term" value="C:plasma membrane protein complex"/>
    <property type="evidence" value="ECO:0007669"/>
    <property type="project" value="TreeGrafter"/>
</dbReference>
<dbReference type="InterPro" id="IPR051447">
    <property type="entry name" value="Lipoprotein-release_system"/>
</dbReference>
<dbReference type="NCBIfam" id="TIGR02212">
    <property type="entry name" value="lolCE"/>
    <property type="match status" value="1"/>
</dbReference>
<evidence type="ECO:0000256" key="1">
    <source>
        <dbReference type="ARBA" id="ARBA00004651"/>
    </source>
</evidence>
<dbReference type="InterPro" id="IPR025857">
    <property type="entry name" value="MacB_PCD"/>
</dbReference>
<feature type="transmembrane region" description="Helical" evidence="8">
    <location>
        <begin position="378"/>
        <end position="397"/>
    </location>
</feature>
<feature type="transmembrane region" description="Helical" evidence="8">
    <location>
        <begin position="20"/>
        <end position="46"/>
    </location>
</feature>
<dbReference type="InterPro" id="IPR011925">
    <property type="entry name" value="LolCE_TM"/>
</dbReference>
<comment type="subcellular location">
    <subcellularLocation>
        <location evidence="1">Cell membrane</location>
        <topology evidence="1">Multi-pass membrane protein</topology>
    </subcellularLocation>
</comment>
<evidence type="ECO:0000313" key="11">
    <source>
        <dbReference type="EMBL" id="NYT52878.1"/>
    </source>
</evidence>
<dbReference type="Pfam" id="PF12704">
    <property type="entry name" value="MacB_PCD"/>
    <property type="match status" value="1"/>
</dbReference>
<feature type="domain" description="MacB-like periplasmic core" evidence="10">
    <location>
        <begin position="27"/>
        <end position="238"/>
    </location>
</feature>
<comment type="caution">
    <text evidence="11">The sequence shown here is derived from an EMBL/GenBank/DDBJ whole genome shotgun (WGS) entry which is preliminary data.</text>
</comment>
<gene>
    <name evidence="11" type="ORF">H0A74_04865</name>
</gene>
<evidence type="ECO:0000259" key="10">
    <source>
        <dbReference type="Pfam" id="PF12704"/>
    </source>
</evidence>
<accession>A0A853G612</accession>
<evidence type="ECO:0000313" key="12">
    <source>
        <dbReference type="Proteomes" id="UP000525329"/>
    </source>
</evidence>
<evidence type="ECO:0000256" key="6">
    <source>
        <dbReference type="ARBA" id="ARBA00022989"/>
    </source>
</evidence>
<evidence type="ECO:0000259" key="9">
    <source>
        <dbReference type="Pfam" id="PF02687"/>
    </source>
</evidence>
<dbReference type="Pfam" id="PF02687">
    <property type="entry name" value="FtsX"/>
    <property type="match status" value="1"/>
</dbReference>
<dbReference type="PANTHER" id="PTHR30489:SF0">
    <property type="entry name" value="LIPOPROTEIN-RELEASING SYSTEM TRANSMEMBRANE PROTEIN LOLE"/>
    <property type="match status" value="1"/>
</dbReference>
<keyword evidence="3" id="KW-0813">Transport</keyword>
<keyword evidence="6 8" id="KW-1133">Transmembrane helix</keyword>
<keyword evidence="5 8" id="KW-0812">Transmembrane</keyword>
<proteinExistence type="inferred from homology"/>
<name>A0A853G612_9GAMM</name>
<dbReference type="GO" id="GO:0044874">
    <property type="term" value="P:lipoprotein localization to outer membrane"/>
    <property type="evidence" value="ECO:0007669"/>
    <property type="project" value="TreeGrafter"/>
</dbReference>